<dbReference type="EMBL" id="FWFF01000017">
    <property type="protein sequence ID" value="SLM98676.1"/>
    <property type="molecule type" value="Genomic_DNA"/>
</dbReference>
<evidence type="ECO:0000256" key="1">
    <source>
        <dbReference type="SAM" id="MobiDB-lite"/>
    </source>
</evidence>
<feature type="region of interest" description="Disordered" evidence="1">
    <location>
        <begin position="62"/>
        <end position="88"/>
    </location>
</feature>
<dbReference type="InterPro" id="IPR025323">
    <property type="entry name" value="DUF4229"/>
</dbReference>
<dbReference type="Pfam" id="PF14012">
    <property type="entry name" value="DUF4229"/>
    <property type="match status" value="1"/>
</dbReference>
<evidence type="ECO:0000313" key="3">
    <source>
        <dbReference type="EMBL" id="SLM98676.1"/>
    </source>
</evidence>
<evidence type="ECO:0008006" key="5">
    <source>
        <dbReference type="Google" id="ProtNLM"/>
    </source>
</evidence>
<keyword evidence="2" id="KW-1133">Transmembrane helix</keyword>
<accession>A0A1X6XHN7</accession>
<keyword evidence="2" id="KW-0472">Membrane</keyword>
<name>A0A1X6XHN7_9MICO</name>
<evidence type="ECO:0000313" key="4">
    <source>
        <dbReference type="Proteomes" id="UP000196581"/>
    </source>
</evidence>
<protein>
    <recommendedName>
        <fullName evidence="5">DUF4229 domain-containing protein</fullName>
    </recommendedName>
</protein>
<sequence>MRSFLVYNLARLAMLVGCVLVVWTIWGRTLVGTVVGIVISALLSFLVLAPLRNRSAEELIDGMQRRREEKAQKKGRDETDEDRSIDDA</sequence>
<feature type="transmembrane region" description="Helical" evidence="2">
    <location>
        <begin position="32"/>
        <end position="51"/>
    </location>
</feature>
<feature type="compositionally biased region" description="Acidic residues" evidence="1">
    <location>
        <begin position="78"/>
        <end position="88"/>
    </location>
</feature>
<organism evidence="3 4">
    <name type="scientific">Brevibacterium yomogidense</name>
    <dbReference type="NCBI Taxonomy" id="946573"/>
    <lineage>
        <taxon>Bacteria</taxon>
        <taxon>Bacillati</taxon>
        <taxon>Actinomycetota</taxon>
        <taxon>Actinomycetes</taxon>
        <taxon>Micrococcales</taxon>
        <taxon>Brevibacteriaceae</taxon>
        <taxon>Brevibacterium</taxon>
    </lineage>
</organism>
<dbReference type="RefSeq" id="WP_087007539.1">
    <property type="nucleotide sequence ID" value="NZ_FWFF01000017.1"/>
</dbReference>
<keyword evidence="2" id="KW-0812">Transmembrane</keyword>
<feature type="compositionally biased region" description="Basic and acidic residues" evidence="1">
    <location>
        <begin position="63"/>
        <end position="77"/>
    </location>
</feature>
<dbReference type="Proteomes" id="UP000196581">
    <property type="component" value="Unassembled WGS sequence"/>
</dbReference>
<proteinExistence type="predicted"/>
<dbReference type="AlphaFoldDB" id="A0A1X6XHN7"/>
<keyword evidence="4" id="KW-1185">Reference proteome</keyword>
<reference evidence="4" key="1">
    <citation type="submission" date="2017-02" db="EMBL/GenBank/DDBJ databases">
        <authorList>
            <person name="Dridi B."/>
        </authorList>
    </citation>
    <scope>NUCLEOTIDE SEQUENCE [LARGE SCALE GENOMIC DNA]</scope>
    <source>
        <strain evidence="4">B Co 03.10</strain>
    </source>
</reference>
<evidence type="ECO:0000256" key="2">
    <source>
        <dbReference type="SAM" id="Phobius"/>
    </source>
</evidence>
<feature type="transmembrane region" description="Helical" evidence="2">
    <location>
        <begin position="5"/>
        <end position="26"/>
    </location>
</feature>
<gene>
    <name evidence="3" type="ORF">FM105_09335</name>
</gene>